<sequence length="759" mass="85868">MPSPHGDEIDGPISFKRLSASMKNMPTHTCSSGNAVKPNSLGQQCQKSKLKRLRVKDVLMSDDSDDEKPIALRMKVCERKSKGIVRKGAMPDGDSEDERPIALRKNVHERKWKMINTGGAKADGGHDQDSDDEKPLAVRLAINNAAPKNGGNVSDDDSEDDQPLTARISRATGGASKNSVKRTGGRSDQTVSALNKARPSEASSSVESEPKDEPEDDGRKKWSTLVHNGVVFPPPYKPHGVKMLYNGQPVDLTPEQEEVATMFAVMKDTEYASKETFINNFFSDWRKTLGKTHIITKFELCDFTPIYEWHLQEKEKKNQITSEEKKALRDEKSKQEEKFKWAFVDGVEEKVGNFRVEPPGLFRGRGEHPKMGRLNRRIRPSDITINIGEEAPVPVCPIPEESWKAVKHDNSVTWLACWNNPINEKDIKYVFLAASSSLKGQSDKEKYEKARKLKDYIHSIRANYTKDFRSKDQRKKQIAVATYLIDKLALRAGNEKDEDEADTVGCCTLKVENVTCLPPNKLQFDFLGKDSIRYYNTVEVELAVYEAIKEFCAGKKKGGHIFDKLDTTKLNAHLKDLMPGLTAKVFRTYNASITLDTILNKETTDGTVDEKAKVYQRANKEVAIICNHQRAVPKSHDSQMNKLNEKIDELTAQRDQLNVELEKTNKLLSKKAKKRKLVGSDGDAKRRRKLTPEMLQKKLSQVETRIVETDNHKNNKEDLKTVALGTSKINYLDPRITIFTKTILEKFAWAMDVDPDFRF</sequence>
<dbReference type="SMR" id="A0A3B6CEA2"/>
<dbReference type="InterPro" id="IPR014727">
    <property type="entry name" value="TopoI_cat_a/b-sub_euk"/>
</dbReference>
<dbReference type="Gramene" id="TraesCS2B03G1312500.1">
    <property type="protein sequence ID" value="TraesCS2B03G1312500.1.CDS"/>
    <property type="gene ID" value="TraesCS2B03G1312500"/>
</dbReference>
<dbReference type="PANTHER" id="PTHR10290:SF15">
    <property type="entry name" value="DNA TOPOISOMERASE I"/>
    <property type="match status" value="1"/>
</dbReference>
<evidence type="ECO:0000259" key="12">
    <source>
        <dbReference type="SMART" id="SM00435"/>
    </source>
</evidence>
<evidence type="ECO:0000256" key="9">
    <source>
        <dbReference type="RuleBase" id="RU365101"/>
    </source>
</evidence>
<evidence type="ECO:0000256" key="7">
    <source>
        <dbReference type="ARBA" id="ARBA00023242"/>
    </source>
</evidence>
<evidence type="ECO:0000256" key="4">
    <source>
        <dbReference type="ARBA" id="ARBA00023029"/>
    </source>
</evidence>
<reference evidence="13" key="2">
    <citation type="submission" date="2018-10" db="UniProtKB">
        <authorList>
            <consortium name="EnsemblPlants"/>
        </authorList>
    </citation>
    <scope>IDENTIFICATION</scope>
</reference>
<evidence type="ECO:0000256" key="2">
    <source>
        <dbReference type="ARBA" id="ARBA00004123"/>
    </source>
</evidence>
<dbReference type="SUPFAM" id="SSF56741">
    <property type="entry name" value="Eukaryotic DNA topoisomerase I, N-terminal DNA-binding fragment"/>
    <property type="match status" value="1"/>
</dbReference>
<feature type="coiled-coil region" evidence="10">
    <location>
        <begin position="311"/>
        <end position="338"/>
    </location>
</feature>
<feature type="domain" description="DNA topoisomerase I eukaryotic-type" evidence="12">
    <location>
        <begin position="361"/>
        <end position="754"/>
    </location>
</feature>
<feature type="region of interest" description="Disordered" evidence="11">
    <location>
        <begin position="24"/>
        <end position="48"/>
    </location>
</feature>
<dbReference type="FunFam" id="1.10.10.41:FF:000001">
    <property type="entry name" value="DNA topoisomerase I"/>
    <property type="match status" value="1"/>
</dbReference>
<dbReference type="SMART" id="SM00435">
    <property type="entry name" value="TOPEUc"/>
    <property type="match status" value="1"/>
</dbReference>
<dbReference type="Gene3D" id="2.170.11.10">
    <property type="entry name" value="DNA Topoisomerase I, domain 2"/>
    <property type="match status" value="1"/>
</dbReference>
<keyword evidence="4 8" id="KW-0799">Topoisomerase</keyword>
<protein>
    <recommendedName>
        <fullName evidence="9">DNA topoisomerase I</fullName>
        <ecNumber evidence="9">5.6.2.1</ecNumber>
    </recommendedName>
    <alternativeName>
        <fullName evidence="9">DNA topoisomerase 1</fullName>
    </alternativeName>
</protein>
<feature type="region of interest" description="Disordered" evidence="11">
    <location>
        <begin position="144"/>
        <end position="163"/>
    </location>
</feature>
<feature type="coiled-coil region" evidence="10">
    <location>
        <begin position="640"/>
        <end position="674"/>
    </location>
</feature>
<name>A0A3B6CEA2_WHEAT</name>
<feature type="active site" description="O-(3'-phospho-DNA)-tyrosine intermediate" evidence="8">
    <location>
        <position position="731"/>
    </location>
</feature>
<organism evidence="13">
    <name type="scientific">Triticum aestivum</name>
    <name type="common">Wheat</name>
    <dbReference type="NCBI Taxonomy" id="4565"/>
    <lineage>
        <taxon>Eukaryota</taxon>
        <taxon>Viridiplantae</taxon>
        <taxon>Streptophyta</taxon>
        <taxon>Embryophyta</taxon>
        <taxon>Tracheophyta</taxon>
        <taxon>Spermatophyta</taxon>
        <taxon>Magnoliopsida</taxon>
        <taxon>Liliopsida</taxon>
        <taxon>Poales</taxon>
        <taxon>Poaceae</taxon>
        <taxon>BOP clade</taxon>
        <taxon>Pooideae</taxon>
        <taxon>Triticodae</taxon>
        <taxon>Triticeae</taxon>
        <taxon>Triticinae</taxon>
        <taxon>Triticum</taxon>
    </lineage>
</organism>
<evidence type="ECO:0000256" key="11">
    <source>
        <dbReference type="SAM" id="MobiDB-lite"/>
    </source>
</evidence>
<dbReference type="GO" id="GO:0006260">
    <property type="term" value="P:DNA replication"/>
    <property type="evidence" value="ECO:0000318"/>
    <property type="project" value="GO_Central"/>
</dbReference>
<dbReference type="InterPro" id="IPR008336">
    <property type="entry name" value="TopoI_DNA-bd_euk"/>
</dbReference>
<feature type="compositionally biased region" description="Polar residues" evidence="11">
    <location>
        <begin position="24"/>
        <end position="34"/>
    </location>
</feature>
<dbReference type="Gramene" id="TraesCS2B02G523400.1">
    <property type="protein sequence ID" value="TraesCS2B02G523400.1"/>
    <property type="gene ID" value="TraesCS2B02G523400"/>
</dbReference>
<dbReference type="FunFam" id="3.90.15.10:FF:000003">
    <property type="entry name" value="DNA topoisomerase I"/>
    <property type="match status" value="1"/>
</dbReference>
<feature type="region of interest" description="Disordered" evidence="11">
    <location>
        <begin position="168"/>
        <end position="221"/>
    </location>
</feature>
<dbReference type="GO" id="GO:0005730">
    <property type="term" value="C:nucleolus"/>
    <property type="evidence" value="ECO:0000318"/>
    <property type="project" value="GO_Central"/>
</dbReference>
<dbReference type="InterPro" id="IPR018521">
    <property type="entry name" value="TopoIB_AS"/>
</dbReference>
<comment type="similarity">
    <text evidence="3 8 9">Belongs to the type IB topoisomerase family.</text>
</comment>
<dbReference type="GO" id="GO:0006265">
    <property type="term" value="P:DNA topological change"/>
    <property type="evidence" value="ECO:0000318"/>
    <property type="project" value="GO_Central"/>
</dbReference>
<dbReference type="PRINTS" id="PR00416">
    <property type="entry name" value="EUTPISMRASEI"/>
</dbReference>
<accession>A0A3B6CEA2</accession>
<dbReference type="GO" id="GO:0007059">
    <property type="term" value="P:chromosome segregation"/>
    <property type="evidence" value="ECO:0000318"/>
    <property type="project" value="GO_Central"/>
</dbReference>
<dbReference type="OMA" id="NWWEQEN"/>
<dbReference type="GO" id="GO:0003917">
    <property type="term" value="F:DNA topoisomerase type I (single strand cut, ATP-independent) activity"/>
    <property type="evidence" value="ECO:0000318"/>
    <property type="project" value="GO_Central"/>
</dbReference>
<dbReference type="Pfam" id="PF14370">
    <property type="entry name" value="Topo_C_assoc"/>
    <property type="match status" value="1"/>
</dbReference>
<dbReference type="PANTHER" id="PTHR10290">
    <property type="entry name" value="DNA TOPOISOMERASE I"/>
    <property type="match status" value="1"/>
</dbReference>
<dbReference type="InterPro" id="IPR013034">
    <property type="entry name" value="DNA_topo_DNA_db_N_dom1"/>
</dbReference>
<dbReference type="Proteomes" id="UP000019116">
    <property type="component" value="Chromosome 2B"/>
</dbReference>
<dbReference type="GO" id="GO:0003677">
    <property type="term" value="F:DNA binding"/>
    <property type="evidence" value="ECO:0007669"/>
    <property type="project" value="UniProtKB-UniRule"/>
</dbReference>
<dbReference type="InterPro" id="IPR014711">
    <property type="entry name" value="TopoI_cat_a-hlx-sub_euk"/>
</dbReference>
<dbReference type="InterPro" id="IPR013500">
    <property type="entry name" value="TopoI_cat_euk"/>
</dbReference>
<keyword evidence="6 8" id="KW-0413">Isomerase</keyword>
<dbReference type="AlphaFoldDB" id="A0A3B6CEA2"/>
<dbReference type="EnsemblPlants" id="TraesCS2B02G523400.1">
    <property type="protein sequence ID" value="TraesCS2B02G523400.1"/>
    <property type="gene ID" value="TraesCS2B02G523400"/>
</dbReference>
<dbReference type="EC" id="5.6.2.1" evidence="9"/>
<dbReference type="InterPro" id="IPR011010">
    <property type="entry name" value="DNA_brk_join_enz"/>
</dbReference>
<reference evidence="13" key="1">
    <citation type="submission" date="2018-08" db="EMBL/GenBank/DDBJ databases">
        <authorList>
            <person name="Rossello M."/>
        </authorList>
    </citation>
    <scope>NUCLEOTIDE SEQUENCE [LARGE SCALE GENOMIC DNA]</scope>
    <source>
        <strain evidence="13">cv. Chinese Spring</strain>
    </source>
</reference>
<evidence type="ECO:0000313" key="14">
    <source>
        <dbReference type="Proteomes" id="UP000019116"/>
    </source>
</evidence>
<dbReference type="InterPro" id="IPR001631">
    <property type="entry name" value="TopoI"/>
</dbReference>
<dbReference type="Gene3D" id="3.90.15.10">
    <property type="entry name" value="Topoisomerase I, Chain A, domain 3"/>
    <property type="match status" value="1"/>
</dbReference>
<dbReference type="Pfam" id="PF01028">
    <property type="entry name" value="Topoisom_I"/>
    <property type="match status" value="1"/>
</dbReference>
<evidence type="ECO:0000256" key="3">
    <source>
        <dbReference type="ARBA" id="ARBA00006645"/>
    </source>
</evidence>
<evidence type="ECO:0000256" key="5">
    <source>
        <dbReference type="ARBA" id="ARBA00023125"/>
    </source>
</evidence>
<keyword evidence="7" id="KW-0539">Nucleus</keyword>
<dbReference type="PROSITE" id="PS00176">
    <property type="entry name" value="TOPO_IB_1"/>
    <property type="match status" value="1"/>
</dbReference>
<dbReference type="InterPro" id="IPR051062">
    <property type="entry name" value="Topoisomerase_IB"/>
</dbReference>
<dbReference type="InterPro" id="IPR013030">
    <property type="entry name" value="DNA_topo_DNA_db_N_dom2"/>
</dbReference>
<dbReference type="PROSITE" id="PS52038">
    <property type="entry name" value="TOPO_IB_2"/>
    <property type="match status" value="1"/>
</dbReference>
<keyword evidence="5 8" id="KW-0238">DNA-binding</keyword>
<keyword evidence="14" id="KW-1185">Reference proteome</keyword>
<dbReference type="Gene3D" id="1.10.10.41">
    <property type="entry name" value="Yeast DNA topoisomerase - domain 1"/>
    <property type="match status" value="1"/>
</dbReference>
<dbReference type="CDD" id="cd00659">
    <property type="entry name" value="Topo_IB_C"/>
    <property type="match status" value="1"/>
</dbReference>
<evidence type="ECO:0000313" key="13">
    <source>
        <dbReference type="EnsemblPlants" id="TraesCS2B02G523400.1"/>
    </source>
</evidence>
<dbReference type="InterPro" id="IPR025834">
    <property type="entry name" value="TopoI_C_dom"/>
</dbReference>
<dbReference type="SUPFAM" id="SSF56349">
    <property type="entry name" value="DNA breaking-rejoining enzymes"/>
    <property type="match status" value="1"/>
</dbReference>
<evidence type="ECO:0000256" key="10">
    <source>
        <dbReference type="SAM" id="Coils"/>
    </source>
</evidence>
<proteinExistence type="inferred from homology"/>
<comment type="subcellular location">
    <subcellularLocation>
        <location evidence="2">Nucleus</location>
    </subcellularLocation>
</comment>
<comment type="catalytic activity">
    <reaction evidence="1 8 9">
        <text>ATP-independent breakage of single-stranded DNA, followed by passage and rejoining.</text>
        <dbReference type="EC" id="5.6.2.1"/>
    </reaction>
</comment>
<dbReference type="Pfam" id="PF02919">
    <property type="entry name" value="Topoisom_I_N"/>
    <property type="match status" value="1"/>
</dbReference>
<evidence type="ECO:0000256" key="1">
    <source>
        <dbReference type="ARBA" id="ARBA00000213"/>
    </source>
</evidence>
<feature type="region of interest" description="Disordered" evidence="11">
    <location>
        <begin position="83"/>
        <end position="105"/>
    </location>
</feature>
<evidence type="ECO:0000256" key="6">
    <source>
        <dbReference type="ARBA" id="ARBA00023235"/>
    </source>
</evidence>
<dbReference type="STRING" id="4565.A0A3B6CEA2"/>
<dbReference type="Gene3D" id="1.10.132.10">
    <property type="match status" value="1"/>
</dbReference>
<comment type="function">
    <text evidence="9">Releases the supercoiling and torsional tension of DNA introduced during the DNA replication and transcription by transiently cleaving and rejoining one strand of the DNA duplex. Introduces a single-strand break via transesterification at the specific target site 5'-[CT]CCTTp site in duplex DNA. The scissile phosphodiester is attacked by the catalytic tyrosine of the enzyme, resulting in the formation of a DNA-(3'-phosphotyrosyl)-enzyme intermediate and the expulsion of a 5'-OH DNA strand. The free DNA strand then undergoes passage around the unbroken strand thus removing DNA supercoils. Finally, in the religation step, the DNA 5'-OH attacks the covalent intermediate to expel the active-site tyrosine and restore the DNA phosphodiester backbone.</text>
</comment>
<dbReference type="GO" id="GO:0005694">
    <property type="term" value="C:chromosome"/>
    <property type="evidence" value="ECO:0007669"/>
    <property type="project" value="InterPro"/>
</dbReference>
<keyword evidence="10" id="KW-0175">Coiled coil</keyword>
<evidence type="ECO:0000256" key="8">
    <source>
        <dbReference type="PROSITE-ProRule" id="PRU01382"/>
    </source>
</evidence>
<dbReference type="InterPro" id="IPR036202">
    <property type="entry name" value="TopoI_DNA-bd_euk_N_sf"/>
</dbReference>
<dbReference type="InterPro" id="IPR013499">
    <property type="entry name" value="TopoI_euk"/>
</dbReference>